<comment type="caution">
    <text evidence="2">The sequence shown here is derived from an EMBL/GenBank/DDBJ whole genome shotgun (WGS) entry which is preliminary data.</text>
</comment>
<accession>A0ABP9J928</accession>
<dbReference type="Pfam" id="PF13472">
    <property type="entry name" value="Lipase_GDSL_2"/>
    <property type="match status" value="1"/>
</dbReference>
<evidence type="ECO:0000313" key="2">
    <source>
        <dbReference type="EMBL" id="GAA5022221.1"/>
    </source>
</evidence>
<dbReference type="CDD" id="cd00229">
    <property type="entry name" value="SGNH_hydrolase"/>
    <property type="match status" value="1"/>
</dbReference>
<organism evidence="2 3">
    <name type="scientific">Terrabacter aeriphilus</name>
    <dbReference type="NCBI Taxonomy" id="515662"/>
    <lineage>
        <taxon>Bacteria</taxon>
        <taxon>Bacillati</taxon>
        <taxon>Actinomycetota</taxon>
        <taxon>Actinomycetes</taxon>
        <taxon>Micrococcales</taxon>
        <taxon>Intrasporangiaceae</taxon>
        <taxon>Terrabacter</taxon>
    </lineage>
</organism>
<dbReference type="SUPFAM" id="SSF52266">
    <property type="entry name" value="SGNH hydrolase"/>
    <property type="match status" value="1"/>
</dbReference>
<dbReference type="InterPro" id="IPR051532">
    <property type="entry name" value="Ester_Hydrolysis_Enzymes"/>
</dbReference>
<evidence type="ECO:0000313" key="3">
    <source>
        <dbReference type="Proteomes" id="UP001500427"/>
    </source>
</evidence>
<dbReference type="Proteomes" id="UP001500427">
    <property type="component" value="Unassembled WGS sequence"/>
</dbReference>
<dbReference type="InterPro" id="IPR013830">
    <property type="entry name" value="SGNH_hydro"/>
</dbReference>
<dbReference type="EMBL" id="BAABIW010000009">
    <property type="protein sequence ID" value="GAA5022221.1"/>
    <property type="molecule type" value="Genomic_DNA"/>
</dbReference>
<keyword evidence="3" id="KW-1185">Reference proteome</keyword>
<gene>
    <name evidence="2" type="ORF">GCM10023258_12260</name>
</gene>
<dbReference type="PANTHER" id="PTHR30383:SF5">
    <property type="entry name" value="SGNH HYDROLASE-TYPE ESTERASE DOMAIN-CONTAINING PROTEIN"/>
    <property type="match status" value="1"/>
</dbReference>
<reference evidence="3" key="1">
    <citation type="journal article" date="2019" name="Int. J. Syst. Evol. Microbiol.">
        <title>The Global Catalogue of Microorganisms (GCM) 10K type strain sequencing project: providing services to taxonomists for standard genome sequencing and annotation.</title>
        <authorList>
            <consortium name="The Broad Institute Genomics Platform"/>
            <consortium name="The Broad Institute Genome Sequencing Center for Infectious Disease"/>
            <person name="Wu L."/>
            <person name="Ma J."/>
        </authorList>
    </citation>
    <scope>NUCLEOTIDE SEQUENCE [LARGE SCALE GENOMIC DNA]</scope>
    <source>
        <strain evidence="3">JCM 17687</strain>
    </source>
</reference>
<sequence>MAPDFHYSNRSERPRGPVLSALSAVFPGIRAVQDQVQPYAVWWEAHNRRALTQPGPLWVALGDSMTQGIGASAPDRGWVGQLSGRLTARGWDHRLVNLGVNGARVEDVLDRQLPTLEALTTPPVLVTVVIGSNDVVVRRHRRGLVERFEQLLDRLPAGALVSNLPNPHREARAVDAMLRERDAAGRLVLVDMRHDGPRSWRGRLASDKFHPNDLGYADMASVVERAVDRADVVD</sequence>
<dbReference type="Gene3D" id="3.40.50.1110">
    <property type="entry name" value="SGNH hydrolase"/>
    <property type="match status" value="1"/>
</dbReference>
<protein>
    <recommendedName>
        <fullName evidence="1">SGNH hydrolase-type esterase domain-containing protein</fullName>
    </recommendedName>
</protein>
<dbReference type="PANTHER" id="PTHR30383">
    <property type="entry name" value="THIOESTERASE 1/PROTEASE 1/LYSOPHOSPHOLIPASE L1"/>
    <property type="match status" value="1"/>
</dbReference>
<name>A0ABP9J928_9MICO</name>
<evidence type="ECO:0000259" key="1">
    <source>
        <dbReference type="Pfam" id="PF13472"/>
    </source>
</evidence>
<dbReference type="RefSeq" id="WP_345506565.1">
    <property type="nucleotide sequence ID" value="NZ_BAABIW010000009.1"/>
</dbReference>
<feature type="domain" description="SGNH hydrolase-type esterase" evidence="1">
    <location>
        <begin position="60"/>
        <end position="217"/>
    </location>
</feature>
<proteinExistence type="predicted"/>
<dbReference type="InterPro" id="IPR036514">
    <property type="entry name" value="SGNH_hydro_sf"/>
</dbReference>